<dbReference type="EC" id="2.7.11.1" evidence="2"/>
<keyword evidence="6 13" id="KW-0418">Kinase</keyword>
<dbReference type="Gene3D" id="1.10.510.10">
    <property type="entry name" value="Transferase(Phosphotransferase) domain 1"/>
    <property type="match status" value="1"/>
</dbReference>
<evidence type="ECO:0000256" key="8">
    <source>
        <dbReference type="ARBA" id="ARBA00047899"/>
    </source>
</evidence>
<evidence type="ECO:0000256" key="6">
    <source>
        <dbReference type="ARBA" id="ARBA00022777"/>
    </source>
</evidence>
<feature type="compositionally biased region" description="Polar residues" evidence="11">
    <location>
        <begin position="387"/>
        <end position="402"/>
    </location>
</feature>
<organism evidence="13 14">
    <name type="scientific">Tetrahymena thermophila (strain SB210)</name>
    <dbReference type="NCBI Taxonomy" id="312017"/>
    <lineage>
        <taxon>Eukaryota</taxon>
        <taxon>Sar</taxon>
        <taxon>Alveolata</taxon>
        <taxon>Ciliophora</taxon>
        <taxon>Intramacronucleata</taxon>
        <taxon>Oligohymenophorea</taxon>
        <taxon>Hymenostomatida</taxon>
        <taxon>Tetrahymenina</taxon>
        <taxon>Tetrahymenidae</taxon>
        <taxon>Tetrahymena</taxon>
    </lineage>
</organism>
<dbReference type="GO" id="GO:0005524">
    <property type="term" value="F:ATP binding"/>
    <property type="evidence" value="ECO:0007669"/>
    <property type="project" value="UniProtKB-UniRule"/>
</dbReference>
<comment type="catalytic activity">
    <reaction evidence="8">
        <text>L-threonyl-[protein] + ATP = O-phospho-L-threonyl-[protein] + ADP + H(+)</text>
        <dbReference type="Rhea" id="RHEA:46608"/>
        <dbReference type="Rhea" id="RHEA-COMP:11060"/>
        <dbReference type="Rhea" id="RHEA-COMP:11605"/>
        <dbReference type="ChEBI" id="CHEBI:15378"/>
        <dbReference type="ChEBI" id="CHEBI:30013"/>
        <dbReference type="ChEBI" id="CHEBI:30616"/>
        <dbReference type="ChEBI" id="CHEBI:61977"/>
        <dbReference type="ChEBI" id="CHEBI:456216"/>
        <dbReference type="EC" id="2.7.11.1"/>
    </reaction>
</comment>
<feature type="region of interest" description="Disordered" evidence="11">
    <location>
        <begin position="544"/>
        <end position="565"/>
    </location>
</feature>
<evidence type="ECO:0000256" key="10">
    <source>
        <dbReference type="PROSITE-ProRule" id="PRU10141"/>
    </source>
</evidence>
<dbReference type="Proteomes" id="UP000009168">
    <property type="component" value="Unassembled WGS sequence"/>
</dbReference>
<dbReference type="AlphaFoldDB" id="W7X3C0"/>
<comment type="catalytic activity">
    <reaction evidence="9">
        <text>L-seryl-[protein] + ATP = O-phospho-L-seryl-[protein] + ADP + H(+)</text>
        <dbReference type="Rhea" id="RHEA:17989"/>
        <dbReference type="Rhea" id="RHEA-COMP:9863"/>
        <dbReference type="Rhea" id="RHEA-COMP:11604"/>
        <dbReference type="ChEBI" id="CHEBI:15378"/>
        <dbReference type="ChEBI" id="CHEBI:29999"/>
        <dbReference type="ChEBI" id="CHEBI:30616"/>
        <dbReference type="ChEBI" id="CHEBI:83421"/>
        <dbReference type="ChEBI" id="CHEBI:456216"/>
        <dbReference type="EC" id="2.7.11.1"/>
    </reaction>
</comment>
<dbReference type="PROSITE" id="PS00108">
    <property type="entry name" value="PROTEIN_KINASE_ST"/>
    <property type="match status" value="1"/>
</dbReference>
<feature type="region of interest" description="Disordered" evidence="11">
    <location>
        <begin position="334"/>
        <end position="402"/>
    </location>
</feature>
<evidence type="ECO:0000256" key="11">
    <source>
        <dbReference type="SAM" id="MobiDB-lite"/>
    </source>
</evidence>
<protein>
    <recommendedName>
        <fullName evidence="2">non-specific serine/threonine protein kinase</fullName>
        <ecNumber evidence="2">2.7.11.1</ecNumber>
    </recommendedName>
</protein>
<dbReference type="InterPro" id="IPR011009">
    <property type="entry name" value="Kinase-like_dom_sf"/>
</dbReference>
<keyword evidence="3" id="KW-0723">Serine/threonine-protein kinase</keyword>
<dbReference type="RefSeq" id="XP_012656528.1">
    <property type="nucleotide sequence ID" value="XM_012801074.1"/>
</dbReference>
<dbReference type="PANTHER" id="PTHR44899">
    <property type="entry name" value="CAMK FAMILY PROTEIN KINASE"/>
    <property type="match status" value="1"/>
</dbReference>
<evidence type="ECO:0000256" key="3">
    <source>
        <dbReference type="ARBA" id="ARBA00022527"/>
    </source>
</evidence>
<accession>W7X3C0</accession>
<dbReference type="KEGG" id="tet:TTHERM_000525101"/>
<feature type="region of interest" description="Disordered" evidence="11">
    <location>
        <begin position="705"/>
        <end position="755"/>
    </location>
</feature>
<feature type="domain" description="Protein kinase" evidence="12">
    <location>
        <begin position="5"/>
        <end position="265"/>
    </location>
</feature>
<dbReference type="InterPro" id="IPR008271">
    <property type="entry name" value="Ser/Thr_kinase_AS"/>
</dbReference>
<feature type="compositionally biased region" description="Basic and acidic residues" evidence="11">
    <location>
        <begin position="718"/>
        <end position="735"/>
    </location>
</feature>
<dbReference type="PROSITE" id="PS50011">
    <property type="entry name" value="PROTEIN_KINASE_DOM"/>
    <property type="match status" value="1"/>
</dbReference>
<dbReference type="SUPFAM" id="SSF56112">
    <property type="entry name" value="Protein kinase-like (PK-like)"/>
    <property type="match status" value="1"/>
</dbReference>
<reference evidence="14" key="1">
    <citation type="journal article" date="2006" name="PLoS Biol.">
        <title>Macronuclear genome sequence of the ciliate Tetrahymena thermophila, a model eukaryote.</title>
        <authorList>
            <person name="Eisen J.A."/>
            <person name="Coyne R.S."/>
            <person name="Wu M."/>
            <person name="Wu D."/>
            <person name="Thiagarajan M."/>
            <person name="Wortman J.R."/>
            <person name="Badger J.H."/>
            <person name="Ren Q."/>
            <person name="Amedeo P."/>
            <person name="Jones K.M."/>
            <person name="Tallon L.J."/>
            <person name="Delcher A.L."/>
            <person name="Salzberg S.L."/>
            <person name="Silva J.C."/>
            <person name="Haas B.J."/>
            <person name="Majoros W.H."/>
            <person name="Farzad M."/>
            <person name="Carlton J.M."/>
            <person name="Smith R.K. Jr."/>
            <person name="Garg J."/>
            <person name="Pearlman R.E."/>
            <person name="Karrer K.M."/>
            <person name="Sun L."/>
            <person name="Manning G."/>
            <person name="Elde N.C."/>
            <person name="Turkewitz A.P."/>
            <person name="Asai D.J."/>
            <person name="Wilkes D.E."/>
            <person name="Wang Y."/>
            <person name="Cai H."/>
            <person name="Collins K."/>
            <person name="Stewart B.A."/>
            <person name="Lee S.R."/>
            <person name="Wilamowska K."/>
            <person name="Weinberg Z."/>
            <person name="Ruzzo W.L."/>
            <person name="Wloga D."/>
            <person name="Gaertig J."/>
            <person name="Frankel J."/>
            <person name="Tsao C.-C."/>
            <person name="Gorovsky M.A."/>
            <person name="Keeling P.J."/>
            <person name="Waller R.F."/>
            <person name="Patron N.J."/>
            <person name="Cherry J.M."/>
            <person name="Stover N.A."/>
            <person name="Krieger C.J."/>
            <person name="del Toro C."/>
            <person name="Ryder H.F."/>
            <person name="Williamson S.C."/>
            <person name="Barbeau R.A."/>
            <person name="Hamilton E.P."/>
            <person name="Orias E."/>
        </authorList>
    </citation>
    <scope>NUCLEOTIDE SEQUENCE [LARGE SCALE GENOMIC DNA]</scope>
    <source>
        <strain evidence="14">SB210</strain>
    </source>
</reference>
<gene>
    <name evidence="13" type="ORF">TTHERM_000525101</name>
</gene>
<dbReference type="SMART" id="SM00220">
    <property type="entry name" value="S_TKc"/>
    <property type="match status" value="1"/>
</dbReference>
<evidence type="ECO:0000256" key="2">
    <source>
        <dbReference type="ARBA" id="ARBA00012513"/>
    </source>
</evidence>
<dbReference type="EMBL" id="GG662209">
    <property type="protein sequence ID" value="EWS70913.1"/>
    <property type="molecule type" value="Genomic_DNA"/>
</dbReference>
<dbReference type="PROSITE" id="PS00107">
    <property type="entry name" value="PROTEIN_KINASE_ATP"/>
    <property type="match status" value="1"/>
</dbReference>
<comment type="similarity">
    <text evidence="1">Belongs to the protein kinase superfamily. NEK Ser/Thr protein kinase family. NIMA subfamily.</text>
</comment>
<evidence type="ECO:0000256" key="1">
    <source>
        <dbReference type="ARBA" id="ARBA00010886"/>
    </source>
</evidence>
<evidence type="ECO:0000256" key="5">
    <source>
        <dbReference type="ARBA" id="ARBA00022741"/>
    </source>
</evidence>
<dbReference type="InterPro" id="IPR051131">
    <property type="entry name" value="NEK_Ser/Thr_kinase_NIMA"/>
</dbReference>
<dbReference type="OrthoDB" id="248923at2759"/>
<dbReference type="InterPro" id="IPR017441">
    <property type="entry name" value="Protein_kinase_ATP_BS"/>
</dbReference>
<evidence type="ECO:0000259" key="12">
    <source>
        <dbReference type="PROSITE" id="PS50011"/>
    </source>
</evidence>
<keyword evidence="14" id="KW-1185">Reference proteome</keyword>
<feature type="compositionally biased region" description="Basic and acidic residues" evidence="11">
    <location>
        <begin position="361"/>
        <end position="376"/>
    </location>
</feature>
<evidence type="ECO:0000313" key="14">
    <source>
        <dbReference type="Proteomes" id="UP000009168"/>
    </source>
</evidence>
<evidence type="ECO:0000256" key="9">
    <source>
        <dbReference type="ARBA" id="ARBA00048679"/>
    </source>
</evidence>
<evidence type="ECO:0000313" key="13">
    <source>
        <dbReference type="EMBL" id="EWS70913.1"/>
    </source>
</evidence>
<keyword evidence="5 10" id="KW-0547">Nucleotide-binding</keyword>
<dbReference type="Pfam" id="PF00069">
    <property type="entry name" value="Pkinase"/>
    <property type="match status" value="1"/>
</dbReference>
<feature type="compositionally biased region" description="Polar residues" evidence="11">
    <location>
        <begin position="544"/>
        <end position="563"/>
    </location>
</feature>
<feature type="compositionally biased region" description="Polar residues" evidence="11">
    <location>
        <begin position="476"/>
        <end position="487"/>
    </location>
</feature>
<dbReference type="GeneID" id="24439390"/>
<dbReference type="Gene3D" id="3.30.200.20">
    <property type="entry name" value="Phosphorylase Kinase, domain 1"/>
    <property type="match status" value="1"/>
</dbReference>
<keyword evidence="4" id="KW-0808">Transferase</keyword>
<dbReference type="InParanoid" id="W7X3C0"/>
<sequence>MLKGFDFQKKLGEGAYSSVYRVKRLEDNQIYALKMVKLKELNEVEKQNALNEVRIIASVRSPNVVNYKECFIDKQLDVLCIVMDYASEGDLLQKIQEHQKKGSYMKEEDIWNIFIQMLKGLKSMHDMNIMHRDLKSANVFLYEDRIAKLGDFNVSKLQKKNLLYTQTGTPYYASPEVWKDMPYDKKADIWSLGCVLYEMAALRPPFKAEDMQQLYKKITSGKFARIPDFYSNDLMYIINQLIQVQPYYRPSCNQILKNNIVKKYILDKHLFEVEEKSILLNTIKFPKDFKNLDLPKSNYTPMKLKKVSQQVKTLENDNSLESAEELKSQRLLTETENNNDDTQQKKKNLPQVAENSQSNRQKKENPLNEYRVENIYHKGIRHRNSSIKKSAQQLSNESSPLPVIQNQRKLSLSISKNNQCSLISNQKDSEVHRQILKSNTNGTSNISQMSYNVQEDKQNYLALKQFIIKQKMRGNRNLSPLQSNSQTPDKKDKLNNNSINYSNNNIIKNINQSSNLRILPSNINKDSEPQKPTLKINYRQQTLSPNMSANKPTTERPNMNIQNPPEVVSPYKLLPKIYSSSINQQMNSNQNGIDIYIRGSYQNKIKKRVYSNQATLNYEGSQDLSQEEPSYYKLNQTKDVSELPYQDQDITLRTPSQNKKKIKYQSVDVNSNNNNSFLKKIKDQSIFKSKELANNLSIISADDLSQKSKRRNSNKLQKSIEKRQSRQNNFKDKDQNNSNINNNSNILVKVDDQQQ</sequence>
<name>W7X3C0_TETTS</name>
<dbReference type="InterPro" id="IPR000719">
    <property type="entry name" value="Prot_kinase_dom"/>
</dbReference>
<dbReference type="GO" id="GO:0004674">
    <property type="term" value="F:protein serine/threonine kinase activity"/>
    <property type="evidence" value="ECO:0007669"/>
    <property type="project" value="UniProtKB-KW"/>
</dbReference>
<evidence type="ECO:0000256" key="7">
    <source>
        <dbReference type="ARBA" id="ARBA00022840"/>
    </source>
</evidence>
<feature type="region of interest" description="Disordered" evidence="11">
    <location>
        <begin position="474"/>
        <end position="500"/>
    </location>
</feature>
<dbReference type="FunFam" id="3.30.200.20:FF:000097">
    <property type="entry name" value="Probable serine/threonine-protein kinase nek1"/>
    <property type="match status" value="1"/>
</dbReference>
<dbReference type="PANTHER" id="PTHR44899:SF3">
    <property type="entry name" value="SERINE_THREONINE-PROTEIN KINASE NEK1"/>
    <property type="match status" value="1"/>
</dbReference>
<keyword evidence="7 10" id="KW-0067">ATP-binding</keyword>
<feature type="binding site" evidence="10">
    <location>
        <position position="34"/>
    </location>
    <ligand>
        <name>ATP</name>
        <dbReference type="ChEBI" id="CHEBI:30616"/>
    </ligand>
</feature>
<feature type="compositionally biased region" description="Low complexity" evidence="11">
    <location>
        <begin position="736"/>
        <end position="746"/>
    </location>
</feature>
<proteinExistence type="inferred from homology"/>
<evidence type="ECO:0000256" key="4">
    <source>
        <dbReference type="ARBA" id="ARBA00022679"/>
    </source>
</evidence>